<keyword evidence="11" id="KW-0460">Magnesium</keyword>
<comment type="subcellular location">
    <subcellularLocation>
        <location evidence="2">Cytoplasm</location>
    </subcellularLocation>
</comment>
<keyword evidence="12" id="KW-0324">Glycolysis</keyword>
<evidence type="ECO:0000256" key="5">
    <source>
        <dbReference type="ARBA" id="ARBA00022490"/>
    </source>
</evidence>
<evidence type="ECO:0000256" key="14">
    <source>
        <dbReference type="ARBA" id="ARBA00048070"/>
    </source>
</evidence>
<dbReference type="InterPro" id="IPR035966">
    <property type="entry name" value="PKF_sf"/>
</dbReference>
<dbReference type="InterPro" id="IPR000023">
    <property type="entry name" value="Phosphofructokinase_dom"/>
</dbReference>
<evidence type="ECO:0000313" key="17">
    <source>
        <dbReference type="Proteomes" id="UP001248581"/>
    </source>
</evidence>
<evidence type="ECO:0000259" key="15">
    <source>
        <dbReference type="Pfam" id="PF00365"/>
    </source>
</evidence>
<dbReference type="EC" id="2.7.1.11" evidence="4"/>
<evidence type="ECO:0000256" key="11">
    <source>
        <dbReference type="ARBA" id="ARBA00022842"/>
    </source>
</evidence>
<dbReference type="Proteomes" id="UP001248581">
    <property type="component" value="Chromosome"/>
</dbReference>
<evidence type="ECO:0000256" key="8">
    <source>
        <dbReference type="ARBA" id="ARBA00022741"/>
    </source>
</evidence>
<dbReference type="Gene3D" id="3.40.50.450">
    <property type="match status" value="1"/>
</dbReference>
<protein>
    <recommendedName>
        <fullName evidence="4">6-phosphofructokinase</fullName>
        <ecNumber evidence="4">2.7.1.11</ecNumber>
    </recommendedName>
</protein>
<gene>
    <name evidence="16" type="ORF">RI845_09675</name>
</gene>
<dbReference type="EMBL" id="CP134146">
    <property type="protein sequence ID" value="WNC66819.1"/>
    <property type="molecule type" value="Genomic_DNA"/>
</dbReference>
<name>A0ABY9TDP1_9GAMM</name>
<accession>A0ABY9TDP1</accession>
<keyword evidence="8" id="KW-0547">Nucleotide-binding</keyword>
<comment type="similarity">
    <text evidence="13">Belongs to the phosphofructokinase type A (PFKA) family.</text>
</comment>
<evidence type="ECO:0000256" key="10">
    <source>
        <dbReference type="ARBA" id="ARBA00022840"/>
    </source>
</evidence>
<dbReference type="InterPro" id="IPR012003">
    <property type="entry name" value="ATP_PFK_prok-type"/>
</dbReference>
<reference evidence="17" key="1">
    <citation type="submission" date="2023-09" db="EMBL/GenBank/DDBJ databases">
        <authorList>
            <person name="Zhang C."/>
        </authorList>
    </citation>
    <scope>NUCLEOTIDE SEQUENCE [LARGE SCALE GENOMIC DNA]</scope>
    <source>
        <strain evidence="17">SQ345</strain>
    </source>
</reference>
<comment type="pathway">
    <text evidence="3">Carbohydrate degradation; glycolysis; D-glyceraldehyde 3-phosphate and glycerone phosphate from D-glucose: step 3/4.</text>
</comment>
<dbReference type="PANTHER" id="PTHR13697">
    <property type="entry name" value="PHOSPHOFRUCTOKINASE"/>
    <property type="match status" value="1"/>
</dbReference>
<evidence type="ECO:0000256" key="7">
    <source>
        <dbReference type="ARBA" id="ARBA00022723"/>
    </source>
</evidence>
<comment type="cofactor">
    <cofactor evidence="1">
        <name>Mg(2+)</name>
        <dbReference type="ChEBI" id="CHEBI:18420"/>
    </cofactor>
</comment>
<dbReference type="Gene3D" id="3.40.50.460">
    <property type="entry name" value="Phosphofructokinase domain"/>
    <property type="match status" value="1"/>
</dbReference>
<evidence type="ECO:0000256" key="2">
    <source>
        <dbReference type="ARBA" id="ARBA00004496"/>
    </source>
</evidence>
<evidence type="ECO:0000256" key="12">
    <source>
        <dbReference type="ARBA" id="ARBA00023152"/>
    </source>
</evidence>
<keyword evidence="17" id="KW-1185">Reference proteome</keyword>
<dbReference type="SUPFAM" id="SSF53784">
    <property type="entry name" value="Phosphofructokinase"/>
    <property type="match status" value="1"/>
</dbReference>
<comment type="catalytic activity">
    <reaction evidence="14">
        <text>beta-D-fructose 6-phosphate + ATP = beta-D-fructose 1,6-bisphosphate + ADP + H(+)</text>
        <dbReference type="Rhea" id="RHEA:16109"/>
        <dbReference type="ChEBI" id="CHEBI:15378"/>
        <dbReference type="ChEBI" id="CHEBI:30616"/>
        <dbReference type="ChEBI" id="CHEBI:32966"/>
        <dbReference type="ChEBI" id="CHEBI:57634"/>
        <dbReference type="ChEBI" id="CHEBI:456216"/>
        <dbReference type="EC" id="2.7.1.11"/>
    </reaction>
</comment>
<evidence type="ECO:0000256" key="3">
    <source>
        <dbReference type="ARBA" id="ARBA00004679"/>
    </source>
</evidence>
<dbReference type="PIRSF" id="PIRSF000532">
    <property type="entry name" value="ATP_PFK_prok"/>
    <property type="match status" value="1"/>
</dbReference>
<dbReference type="PANTHER" id="PTHR13697:SF4">
    <property type="entry name" value="ATP-DEPENDENT 6-PHOSPHOFRUCTOKINASE"/>
    <property type="match status" value="1"/>
</dbReference>
<proteinExistence type="inferred from homology"/>
<dbReference type="NCBIfam" id="NF002872">
    <property type="entry name" value="PRK03202.1"/>
    <property type="match status" value="1"/>
</dbReference>
<keyword evidence="9" id="KW-0418">Kinase</keyword>
<dbReference type="InterPro" id="IPR022953">
    <property type="entry name" value="ATP_PFK"/>
</dbReference>
<keyword evidence="5" id="KW-0963">Cytoplasm</keyword>
<evidence type="ECO:0000256" key="6">
    <source>
        <dbReference type="ARBA" id="ARBA00022679"/>
    </source>
</evidence>
<evidence type="ECO:0000256" key="1">
    <source>
        <dbReference type="ARBA" id="ARBA00001946"/>
    </source>
</evidence>
<feature type="domain" description="Phosphofructokinase" evidence="15">
    <location>
        <begin position="9"/>
        <end position="289"/>
    </location>
</feature>
<dbReference type="PRINTS" id="PR00476">
    <property type="entry name" value="PHFRCTKINASE"/>
</dbReference>
<evidence type="ECO:0000256" key="4">
    <source>
        <dbReference type="ARBA" id="ARBA00012055"/>
    </source>
</evidence>
<evidence type="ECO:0000256" key="9">
    <source>
        <dbReference type="ARBA" id="ARBA00022777"/>
    </source>
</evidence>
<evidence type="ECO:0000313" key="16">
    <source>
        <dbReference type="EMBL" id="WNC66819.1"/>
    </source>
</evidence>
<dbReference type="RefSeq" id="WP_348385984.1">
    <property type="nucleotide sequence ID" value="NZ_CP134146.1"/>
</dbReference>
<dbReference type="GO" id="GO:0003872">
    <property type="term" value="F:6-phosphofructokinase activity"/>
    <property type="evidence" value="ECO:0007669"/>
    <property type="project" value="UniProtKB-EC"/>
</dbReference>
<organism evidence="16 17">
    <name type="scientific">Thalassotalea nanhaiensis</name>
    <dbReference type="NCBI Taxonomy" id="3065648"/>
    <lineage>
        <taxon>Bacteria</taxon>
        <taxon>Pseudomonadati</taxon>
        <taxon>Pseudomonadota</taxon>
        <taxon>Gammaproteobacteria</taxon>
        <taxon>Alteromonadales</taxon>
        <taxon>Colwelliaceae</taxon>
        <taxon>Thalassotalea</taxon>
    </lineage>
</organism>
<sequence length="343" mass="37179">MNNKSPVKNIAILTSGGDAPGMNAAIRSCTLAALHYGHNVFGFLHGFKGLINNDFIRLEEQHVRDIIHCGGTMLKSARCHEFHDEANQQIAANNLNKLKIDGLIVIGGDGSFFGMLALDKYYNGQLIAIPGTIDNDVDGTDHTIGFATAVNTAIDAIDKIRDTADAFERVFVIEVMGRHSGFLALNVGIASGAEQVITFENFKNPGVELQKIAEHIKLSKQKRGASSYLIVAAENLWPQGIEQLCIDLQNYANIKCTPCILGYIQRGGSPVPKDRIMATKMGVAAIDAVIANKSMIMIGEVSSKTVEVNLEQAVKHRKQVNGDLLMAQNSILDIAELAKINKL</sequence>
<keyword evidence="10" id="KW-0067">ATP-binding</keyword>
<keyword evidence="7" id="KW-0479">Metal-binding</keyword>
<dbReference type="Pfam" id="PF00365">
    <property type="entry name" value="PFK"/>
    <property type="match status" value="1"/>
</dbReference>
<keyword evidence="6 16" id="KW-0808">Transferase</keyword>
<evidence type="ECO:0000256" key="13">
    <source>
        <dbReference type="ARBA" id="ARBA00038478"/>
    </source>
</evidence>